<sequence>MSKQTMEFDAISKVPISTCQRSSSGSGKMLSLPTMFGINRTKSSTDVREKDFSDLRGLNNDNSTNFDFSNNHLYPQSSIKKKNSKYSSSADVSRVGDDVIQNCNRSTGGSHGKNSPINKSNDSLNSEK</sequence>
<dbReference type="AlphaFoldDB" id="A0A0K0EHH6"/>
<dbReference type="WBParaSite" id="TCONS_00000839.p1">
    <property type="protein sequence ID" value="TCONS_00000839.p1"/>
    <property type="gene ID" value="XLOC_000804"/>
</dbReference>
<evidence type="ECO:0000313" key="2">
    <source>
        <dbReference type="Proteomes" id="UP000035681"/>
    </source>
</evidence>
<organism evidence="3">
    <name type="scientific">Strongyloides stercoralis</name>
    <name type="common">Threadworm</name>
    <dbReference type="NCBI Taxonomy" id="6248"/>
    <lineage>
        <taxon>Eukaryota</taxon>
        <taxon>Metazoa</taxon>
        <taxon>Ecdysozoa</taxon>
        <taxon>Nematoda</taxon>
        <taxon>Chromadorea</taxon>
        <taxon>Rhabditida</taxon>
        <taxon>Tylenchina</taxon>
        <taxon>Panagrolaimomorpha</taxon>
        <taxon>Strongyloidoidea</taxon>
        <taxon>Strongyloididae</taxon>
        <taxon>Strongyloides</taxon>
    </lineage>
</organism>
<feature type="compositionally biased region" description="Polar residues" evidence="1">
    <location>
        <begin position="101"/>
        <end position="128"/>
    </location>
</feature>
<name>A0A0K0EHH6_STRER</name>
<keyword evidence="2" id="KW-1185">Reference proteome</keyword>
<feature type="region of interest" description="Disordered" evidence="1">
    <location>
        <begin position="38"/>
        <end position="128"/>
    </location>
</feature>
<reference evidence="3" key="1">
    <citation type="submission" date="2015-08" db="UniProtKB">
        <authorList>
            <consortium name="WormBaseParasite"/>
        </authorList>
    </citation>
    <scope>IDENTIFICATION</scope>
</reference>
<evidence type="ECO:0000313" key="4">
    <source>
        <dbReference type="WBParaSite" id="TCONS_00000839.p1"/>
    </source>
</evidence>
<dbReference type="Proteomes" id="UP000035681">
    <property type="component" value="Unplaced"/>
</dbReference>
<evidence type="ECO:0000313" key="3">
    <source>
        <dbReference type="WBParaSite" id="SSTP_0000893100.1"/>
    </source>
</evidence>
<protein>
    <submittedName>
        <fullName evidence="4">Microtubule-associated protein Jupiter</fullName>
    </submittedName>
</protein>
<feature type="compositionally biased region" description="Basic and acidic residues" evidence="1">
    <location>
        <begin position="43"/>
        <end position="54"/>
    </location>
</feature>
<dbReference type="WBParaSite" id="SSTP_0000893100.1">
    <property type="protein sequence ID" value="SSTP_0000893100.1"/>
    <property type="gene ID" value="SSTP_0000893100"/>
</dbReference>
<feature type="compositionally biased region" description="Low complexity" evidence="1">
    <location>
        <begin position="59"/>
        <end position="71"/>
    </location>
</feature>
<proteinExistence type="predicted"/>
<evidence type="ECO:0000256" key="1">
    <source>
        <dbReference type="SAM" id="MobiDB-lite"/>
    </source>
</evidence>
<accession>A0A0K0EHH6</accession>